<dbReference type="Pfam" id="PF00710">
    <property type="entry name" value="Asparaginase"/>
    <property type="match status" value="1"/>
</dbReference>
<dbReference type="PANTHER" id="PTHR11707:SF28">
    <property type="entry name" value="60 KDA LYSOPHOSPHOLIPASE"/>
    <property type="match status" value="1"/>
</dbReference>
<evidence type="ECO:0000256" key="2">
    <source>
        <dbReference type="ARBA" id="ARBA00022801"/>
    </source>
</evidence>
<comment type="similarity">
    <text evidence="1">Belongs to the asparaginase 1 family.</text>
</comment>
<feature type="domain" description="Asparaginase/glutaminase C-terminal" evidence="8">
    <location>
        <begin position="207"/>
        <end position="320"/>
    </location>
</feature>
<dbReference type="RefSeq" id="WP_163460777.1">
    <property type="nucleotide sequence ID" value="NZ_JAAAMG010000001.1"/>
</dbReference>
<dbReference type="PROSITE" id="PS00917">
    <property type="entry name" value="ASN_GLN_ASE_2"/>
    <property type="match status" value="1"/>
</dbReference>
<dbReference type="PRINTS" id="PR00139">
    <property type="entry name" value="ASNGLNASE"/>
</dbReference>
<organism evidence="9 10">
    <name type="scientific">Jiella pacifica</name>
    <dbReference type="NCBI Taxonomy" id="2696469"/>
    <lineage>
        <taxon>Bacteria</taxon>
        <taxon>Pseudomonadati</taxon>
        <taxon>Pseudomonadota</taxon>
        <taxon>Alphaproteobacteria</taxon>
        <taxon>Hyphomicrobiales</taxon>
        <taxon>Aurantimonadaceae</taxon>
        <taxon>Jiella</taxon>
    </lineage>
</organism>
<dbReference type="InterPro" id="IPR027473">
    <property type="entry name" value="L-asparaginase_C"/>
</dbReference>
<dbReference type="SMART" id="SM00870">
    <property type="entry name" value="Asparaginase"/>
    <property type="match status" value="1"/>
</dbReference>
<reference evidence="9 10" key="1">
    <citation type="submission" date="2020-01" db="EMBL/GenBank/DDBJ databases">
        <title>Jiella pacifica sp. nov.</title>
        <authorList>
            <person name="Xue Z."/>
            <person name="Zhu S."/>
            <person name="Chen J."/>
            <person name="Yang J."/>
        </authorList>
    </citation>
    <scope>NUCLEOTIDE SEQUENCE [LARGE SCALE GENOMIC DNA]</scope>
    <source>
        <strain evidence="9 10">40Bstr34</strain>
    </source>
</reference>
<name>A0A6N9SVY3_9HYPH</name>
<dbReference type="GO" id="GO:0004067">
    <property type="term" value="F:asparaginase activity"/>
    <property type="evidence" value="ECO:0007669"/>
    <property type="project" value="UniProtKB-UniRule"/>
</dbReference>
<dbReference type="InterPro" id="IPR027474">
    <property type="entry name" value="L-asparaginase_N"/>
</dbReference>
<dbReference type="SUPFAM" id="SSF53774">
    <property type="entry name" value="Glutaminase/Asparaginase"/>
    <property type="match status" value="1"/>
</dbReference>
<evidence type="ECO:0000259" key="7">
    <source>
        <dbReference type="Pfam" id="PF00710"/>
    </source>
</evidence>
<dbReference type="CDD" id="cd08964">
    <property type="entry name" value="L-asparaginase_II"/>
    <property type="match status" value="1"/>
</dbReference>
<dbReference type="PROSITE" id="PS51732">
    <property type="entry name" value="ASN_GLN_ASE_3"/>
    <property type="match status" value="1"/>
</dbReference>
<dbReference type="PIRSF" id="PIRSF500176">
    <property type="entry name" value="L_ASNase"/>
    <property type="match status" value="1"/>
</dbReference>
<dbReference type="InterPro" id="IPR020827">
    <property type="entry name" value="Asparaginase/glutaminase_AS1"/>
</dbReference>
<dbReference type="PROSITE" id="PS00144">
    <property type="entry name" value="ASN_GLN_ASE_1"/>
    <property type="match status" value="1"/>
</dbReference>
<keyword evidence="10" id="KW-1185">Reference proteome</keyword>
<dbReference type="SFLD" id="SFLDS00057">
    <property type="entry name" value="Glutaminase/Asparaginase"/>
    <property type="match status" value="1"/>
</dbReference>
<evidence type="ECO:0000256" key="1">
    <source>
        <dbReference type="ARBA" id="ARBA00010518"/>
    </source>
</evidence>
<sequence>MAKIILFATGGTIASTRTADGSSVSASVSGAALKDKLRTPLDGIEVEVVEFSTVGSFGIDLPLAFSLSTRINAALENVDRDGVVVTHGTDTMEESCYLAHLLRQSEKPIVFTGAQRHAGDIDSDGPRNLGDAIMVAASPKARGLGAMIVFEQEIHAARDVTKMHTSRVDTFRSPGFGKIGDIDGIDIRIARLPALEEPHRIGRIESRVELFKLTMGCSPWILDAAADQGSRGIVLEAFGRGNAPPAFVEAISRLTRRGIPVIVCSRCAEGLTRAVYGGGGGGHDLVEAGAVLAGSLSGVKARLLLSVLLAEGHDRSAIAKRWATLAS</sequence>
<dbReference type="InterPro" id="IPR040919">
    <property type="entry name" value="Asparaginase_C"/>
</dbReference>
<dbReference type="InterPro" id="IPR027475">
    <property type="entry name" value="Asparaginase/glutaminase_AS2"/>
</dbReference>
<dbReference type="Gene3D" id="3.40.50.1170">
    <property type="entry name" value="L-asparaginase, N-terminal domain"/>
    <property type="match status" value="1"/>
</dbReference>
<proteinExistence type="inferred from homology"/>
<dbReference type="PIRSF" id="PIRSF001220">
    <property type="entry name" value="L-ASNase_gatD"/>
    <property type="match status" value="1"/>
</dbReference>
<dbReference type="PANTHER" id="PTHR11707">
    <property type="entry name" value="L-ASPARAGINASE"/>
    <property type="match status" value="1"/>
</dbReference>
<dbReference type="InterPro" id="IPR036152">
    <property type="entry name" value="Asp/glu_Ase-like_sf"/>
</dbReference>
<comment type="caution">
    <text evidence="9">The sequence shown here is derived from an EMBL/GenBank/DDBJ whole genome shotgun (WGS) entry which is preliminary data.</text>
</comment>
<dbReference type="Proteomes" id="UP000469011">
    <property type="component" value="Unassembled WGS sequence"/>
</dbReference>
<feature type="binding site" evidence="4">
    <location>
        <begin position="89"/>
        <end position="90"/>
    </location>
    <ligand>
        <name>substrate</name>
    </ligand>
</feature>
<protein>
    <submittedName>
        <fullName evidence="9">Asparaginase</fullName>
    </submittedName>
</protein>
<dbReference type="EMBL" id="JAAAMG010000001">
    <property type="protein sequence ID" value="NDW03174.1"/>
    <property type="molecule type" value="Genomic_DNA"/>
</dbReference>
<evidence type="ECO:0000256" key="4">
    <source>
        <dbReference type="PIRSR" id="PIRSR001220-2"/>
    </source>
</evidence>
<dbReference type="AlphaFoldDB" id="A0A6N9SVY3"/>
<evidence type="ECO:0000259" key="8">
    <source>
        <dbReference type="Pfam" id="PF17763"/>
    </source>
</evidence>
<gene>
    <name evidence="9" type="ORF">GTK09_01925</name>
</gene>
<feature type="domain" description="L-asparaginase N-terminal" evidence="7">
    <location>
        <begin position="3"/>
        <end position="191"/>
    </location>
</feature>
<dbReference type="Pfam" id="PF17763">
    <property type="entry name" value="Asparaginase_C"/>
    <property type="match status" value="1"/>
</dbReference>
<evidence type="ECO:0000313" key="10">
    <source>
        <dbReference type="Proteomes" id="UP000469011"/>
    </source>
</evidence>
<feature type="active site" evidence="6">
    <location>
        <position position="89"/>
    </location>
</feature>
<feature type="active site" description="O-isoaspartyl threonine intermediate" evidence="3">
    <location>
        <position position="12"/>
    </location>
</feature>
<feature type="active site" evidence="5">
    <location>
        <position position="12"/>
    </location>
</feature>
<evidence type="ECO:0000313" key="9">
    <source>
        <dbReference type="EMBL" id="NDW03174.1"/>
    </source>
</evidence>
<evidence type="ECO:0000256" key="5">
    <source>
        <dbReference type="PROSITE-ProRule" id="PRU10099"/>
    </source>
</evidence>
<accession>A0A6N9SVY3</accession>
<dbReference type="GO" id="GO:0006528">
    <property type="term" value="P:asparagine metabolic process"/>
    <property type="evidence" value="ECO:0007669"/>
    <property type="project" value="InterPro"/>
</dbReference>
<dbReference type="InterPro" id="IPR004550">
    <property type="entry name" value="AsnASE_II"/>
</dbReference>
<dbReference type="InterPro" id="IPR037152">
    <property type="entry name" value="L-asparaginase_N_sf"/>
</dbReference>
<evidence type="ECO:0000256" key="3">
    <source>
        <dbReference type="PIRSR" id="PIRSR001220-1"/>
    </source>
</evidence>
<dbReference type="InterPro" id="IPR006034">
    <property type="entry name" value="Asparaginase/glutaminase-like"/>
</dbReference>
<dbReference type="Gene3D" id="3.40.50.40">
    <property type="match status" value="1"/>
</dbReference>
<keyword evidence="2" id="KW-0378">Hydrolase</keyword>
<feature type="binding site" evidence="4">
    <location>
        <position position="56"/>
    </location>
    <ligand>
        <name>substrate</name>
    </ligand>
</feature>
<dbReference type="FunFam" id="3.40.50.1170:FF:000001">
    <property type="entry name" value="L-asparaginase 2"/>
    <property type="match status" value="1"/>
</dbReference>
<evidence type="ECO:0000256" key="6">
    <source>
        <dbReference type="PROSITE-ProRule" id="PRU10100"/>
    </source>
</evidence>